<proteinExistence type="predicted"/>
<feature type="non-terminal residue" evidence="1">
    <location>
        <position position="319"/>
    </location>
</feature>
<accession>A0AC60PNA0</accession>
<name>A0AC60PNA0_IXOPE</name>
<evidence type="ECO:0000313" key="2">
    <source>
        <dbReference type="Proteomes" id="UP000805193"/>
    </source>
</evidence>
<reference evidence="1 2" key="1">
    <citation type="journal article" date="2020" name="Cell">
        <title>Large-Scale Comparative Analyses of Tick Genomes Elucidate Their Genetic Diversity and Vector Capacities.</title>
        <authorList>
            <consortium name="Tick Genome and Microbiome Consortium (TIGMIC)"/>
            <person name="Jia N."/>
            <person name="Wang J."/>
            <person name="Shi W."/>
            <person name="Du L."/>
            <person name="Sun Y."/>
            <person name="Zhan W."/>
            <person name="Jiang J.F."/>
            <person name="Wang Q."/>
            <person name="Zhang B."/>
            <person name="Ji P."/>
            <person name="Bell-Sakyi L."/>
            <person name="Cui X.M."/>
            <person name="Yuan T.T."/>
            <person name="Jiang B.G."/>
            <person name="Yang W.F."/>
            <person name="Lam T.T."/>
            <person name="Chang Q.C."/>
            <person name="Ding S.J."/>
            <person name="Wang X.J."/>
            <person name="Zhu J.G."/>
            <person name="Ruan X.D."/>
            <person name="Zhao L."/>
            <person name="Wei J.T."/>
            <person name="Ye R.Z."/>
            <person name="Que T.C."/>
            <person name="Du C.H."/>
            <person name="Zhou Y.H."/>
            <person name="Cheng J.X."/>
            <person name="Dai P.F."/>
            <person name="Guo W.B."/>
            <person name="Han X.H."/>
            <person name="Huang E.J."/>
            <person name="Li L.F."/>
            <person name="Wei W."/>
            <person name="Gao Y.C."/>
            <person name="Liu J.Z."/>
            <person name="Shao H.Z."/>
            <person name="Wang X."/>
            <person name="Wang C.C."/>
            <person name="Yang T.C."/>
            <person name="Huo Q.B."/>
            <person name="Li W."/>
            <person name="Chen H.Y."/>
            <person name="Chen S.E."/>
            <person name="Zhou L.G."/>
            <person name="Ni X.B."/>
            <person name="Tian J.H."/>
            <person name="Sheng Y."/>
            <person name="Liu T."/>
            <person name="Pan Y.S."/>
            <person name="Xia L.Y."/>
            <person name="Li J."/>
            <person name="Zhao F."/>
            <person name="Cao W.C."/>
        </authorList>
    </citation>
    <scope>NUCLEOTIDE SEQUENCE [LARGE SCALE GENOMIC DNA]</scope>
    <source>
        <strain evidence="1">Iper-2018</strain>
    </source>
</reference>
<keyword evidence="2" id="KW-1185">Reference proteome</keyword>
<protein>
    <submittedName>
        <fullName evidence="1">Uncharacterized protein</fullName>
    </submittedName>
</protein>
<dbReference type="EMBL" id="JABSTQ010010236">
    <property type="protein sequence ID" value="KAG0422406.1"/>
    <property type="molecule type" value="Genomic_DNA"/>
</dbReference>
<dbReference type="Proteomes" id="UP000805193">
    <property type="component" value="Unassembled WGS sequence"/>
</dbReference>
<gene>
    <name evidence="1" type="ORF">HPB47_001778</name>
</gene>
<comment type="caution">
    <text evidence="1">The sequence shown here is derived from an EMBL/GenBank/DDBJ whole genome shotgun (WGS) entry which is preliminary data.</text>
</comment>
<evidence type="ECO:0000313" key="1">
    <source>
        <dbReference type="EMBL" id="KAG0422406.1"/>
    </source>
</evidence>
<sequence length="319" mass="35223">MIRLMTSVWVSGRKKRPKPPNHPVPYNTLAGDGGDRTGLAGSPSLCPTAKKRPAWPVKVALPASVKAAVMGASPPGMHKGVDSITPGSSLGWSFPLSVFVLLLLATAEAGSPFGPAMKALNQTLDIQKIRDITWERYLLLLSTPQVPERYLPEAPQAWLLAFQKWGDSVRKYAVRNCGSRFDAVRYDELRLRPDPLMFPGSVFVNSAIKVFRNIEQPIKVEINMKKKVYLWVTVPCVNDFGSCDYENICTAGDCPLFYEVLGLPCGCPIKEGNYEVHDKEFVVPALTLPDWLTSGDYQVTVKAKSDGDHLFCVHFTLSI</sequence>
<organism evidence="1 2">
    <name type="scientific">Ixodes persulcatus</name>
    <name type="common">Taiga tick</name>
    <dbReference type="NCBI Taxonomy" id="34615"/>
    <lineage>
        <taxon>Eukaryota</taxon>
        <taxon>Metazoa</taxon>
        <taxon>Ecdysozoa</taxon>
        <taxon>Arthropoda</taxon>
        <taxon>Chelicerata</taxon>
        <taxon>Arachnida</taxon>
        <taxon>Acari</taxon>
        <taxon>Parasitiformes</taxon>
        <taxon>Ixodida</taxon>
        <taxon>Ixodoidea</taxon>
        <taxon>Ixodidae</taxon>
        <taxon>Ixodinae</taxon>
        <taxon>Ixodes</taxon>
    </lineage>
</organism>